<protein>
    <submittedName>
        <fullName evidence="1">Uncharacterized protein</fullName>
    </submittedName>
</protein>
<evidence type="ECO:0000313" key="1">
    <source>
        <dbReference type="EMBL" id="MDO1533095.1"/>
    </source>
</evidence>
<reference evidence="1" key="1">
    <citation type="submission" date="2023-06" db="EMBL/GenBank/DDBJ databases">
        <authorList>
            <person name="Jiang Y."/>
            <person name="Liu Q."/>
        </authorList>
    </citation>
    <scope>NUCLEOTIDE SEQUENCE</scope>
    <source>
        <strain evidence="1">CGMCC 1.12090</strain>
    </source>
</reference>
<dbReference type="Proteomes" id="UP001169027">
    <property type="component" value="Unassembled WGS sequence"/>
</dbReference>
<dbReference type="RefSeq" id="WP_301809121.1">
    <property type="nucleotide sequence ID" value="NZ_JAUJZH010000007.1"/>
</dbReference>
<proteinExistence type="predicted"/>
<name>A0ABT8S2D6_9BURK</name>
<dbReference type="EMBL" id="JAUKVY010000007">
    <property type="protein sequence ID" value="MDO1533095.1"/>
    <property type="molecule type" value="Genomic_DNA"/>
</dbReference>
<keyword evidence="2" id="KW-1185">Reference proteome</keyword>
<accession>A0ABT8S2D6</accession>
<organism evidence="1 2">
    <name type="scientific">Variovorax ginsengisoli</name>
    <dbReference type="NCBI Taxonomy" id="363844"/>
    <lineage>
        <taxon>Bacteria</taxon>
        <taxon>Pseudomonadati</taxon>
        <taxon>Pseudomonadota</taxon>
        <taxon>Betaproteobacteria</taxon>
        <taxon>Burkholderiales</taxon>
        <taxon>Comamonadaceae</taxon>
        <taxon>Variovorax</taxon>
    </lineage>
</organism>
<comment type="caution">
    <text evidence="1">The sequence shown here is derived from an EMBL/GenBank/DDBJ whole genome shotgun (WGS) entry which is preliminary data.</text>
</comment>
<sequence length="109" mass="11613">MIPAPAPNLQALAKPAHSRAVHESPHARSMCSVAAAARGGLANCCRFLELFCNDQILISKAICSKRRLFYALNKFMPEGIFHSVHTSPGTIPAKNDATCAARISRAAPG</sequence>
<gene>
    <name evidence="1" type="ORF">Q2T77_12420</name>
</gene>
<evidence type="ECO:0000313" key="2">
    <source>
        <dbReference type="Proteomes" id="UP001169027"/>
    </source>
</evidence>